<comment type="caution">
    <text evidence="1">The sequence shown here is derived from an EMBL/GenBank/DDBJ whole genome shotgun (WGS) entry which is preliminary data.</text>
</comment>
<protein>
    <submittedName>
        <fullName evidence="1">4334_t:CDS:1</fullName>
    </submittedName>
</protein>
<feature type="non-terminal residue" evidence="1">
    <location>
        <position position="1"/>
    </location>
</feature>
<dbReference type="Proteomes" id="UP000789525">
    <property type="component" value="Unassembled WGS sequence"/>
</dbReference>
<evidence type="ECO:0000313" key="1">
    <source>
        <dbReference type="EMBL" id="CAG8633319.1"/>
    </source>
</evidence>
<reference evidence="1" key="1">
    <citation type="submission" date="2021-06" db="EMBL/GenBank/DDBJ databases">
        <authorList>
            <person name="Kallberg Y."/>
            <person name="Tangrot J."/>
            <person name="Rosling A."/>
        </authorList>
    </citation>
    <scope>NUCLEOTIDE SEQUENCE</scope>
    <source>
        <strain evidence="1">CL356</strain>
    </source>
</reference>
<accession>A0ACA9N7G8</accession>
<keyword evidence="2" id="KW-1185">Reference proteome</keyword>
<gene>
    <name evidence="1" type="ORF">ACOLOM_LOCUS7707</name>
</gene>
<organism evidence="1 2">
    <name type="scientific">Acaulospora colombiana</name>
    <dbReference type="NCBI Taxonomy" id="27376"/>
    <lineage>
        <taxon>Eukaryota</taxon>
        <taxon>Fungi</taxon>
        <taxon>Fungi incertae sedis</taxon>
        <taxon>Mucoromycota</taxon>
        <taxon>Glomeromycotina</taxon>
        <taxon>Glomeromycetes</taxon>
        <taxon>Diversisporales</taxon>
        <taxon>Acaulosporaceae</taxon>
        <taxon>Acaulospora</taxon>
    </lineage>
</organism>
<sequence>RQMPIVVLEARAFPNLLMTVSLRLSMHGMYIPLIAIAFDRFLTSTTATPNASKVDATLCTAGTCSKISQYFDRMHNFVLTQPLRPSEIESYS</sequence>
<evidence type="ECO:0000313" key="2">
    <source>
        <dbReference type="Proteomes" id="UP000789525"/>
    </source>
</evidence>
<dbReference type="EMBL" id="CAJVPT010018319">
    <property type="protein sequence ID" value="CAG8633319.1"/>
    <property type="molecule type" value="Genomic_DNA"/>
</dbReference>
<proteinExistence type="predicted"/>
<name>A0ACA9N7G8_9GLOM</name>